<dbReference type="PANTHER" id="PTHR30136">
    <property type="entry name" value="HELIX-TURN-HELIX TRANSCRIPTIONAL REGULATOR, ICLR FAMILY"/>
    <property type="match status" value="1"/>
</dbReference>
<dbReference type="SUPFAM" id="SSF46785">
    <property type="entry name" value="Winged helix' DNA-binding domain"/>
    <property type="match status" value="1"/>
</dbReference>
<dbReference type="AlphaFoldDB" id="A0AA86I306"/>
<keyword evidence="3" id="KW-0804">Transcription</keyword>
<dbReference type="Pfam" id="PF09339">
    <property type="entry name" value="HTH_IclR"/>
    <property type="match status" value="1"/>
</dbReference>
<dbReference type="Gene3D" id="1.10.10.10">
    <property type="entry name" value="Winged helix-like DNA-binding domain superfamily/Winged helix DNA-binding domain"/>
    <property type="match status" value="1"/>
</dbReference>
<gene>
    <name evidence="6" type="ORF">CIB87_10035</name>
</gene>
<sequence>MADKSTSQTLRRGLLILDLFHTHGSRLTVKEITAKLNISSTITFRLVNTLIECGYLTKDSSTGKLRLGLNSYKLGIYADPIPQLRETAMPFLEHIAQLTRETVSLNVIDPITLEGVCVASIESPHDVKFSRPIGLSRPIHKGASRKVLLAFMDPTQQELVFQKIPSEDNIDIEVLKRDLENIRIQGFSHTEGEVNEGALNVAAPILSNQGLILAGLSIHCPTYRKKDDTVEYFATLAKEASLKISKIMENVKENITL</sequence>
<feature type="domain" description="IclR-ED" evidence="5">
    <location>
        <begin position="70"/>
        <end position="250"/>
    </location>
</feature>
<dbReference type="RefSeq" id="WP_114895375.1">
    <property type="nucleotide sequence ID" value="NZ_CP022674.1"/>
</dbReference>
<dbReference type="GO" id="GO:0045892">
    <property type="term" value="P:negative regulation of DNA-templated transcription"/>
    <property type="evidence" value="ECO:0007669"/>
    <property type="project" value="UniProtKB-ARBA"/>
</dbReference>
<dbReference type="GO" id="GO:0003700">
    <property type="term" value="F:DNA-binding transcription factor activity"/>
    <property type="evidence" value="ECO:0007669"/>
    <property type="project" value="TreeGrafter"/>
</dbReference>
<dbReference type="Gene3D" id="3.30.450.40">
    <property type="match status" value="1"/>
</dbReference>
<reference evidence="6 7" key="1">
    <citation type="submission" date="2017-07" db="EMBL/GenBank/DDBJ databases">
        <title>Isolation and development of strain Bacillus megaterium SR7 for enhanced growth and metabolite production under supercritical carbon dioxide.</title>
        <authorList>
            <person name="Freedman A.J.E."/>
            <person name="Peet K.C."/>
            <person name="Boock J.T."/>
            <person name="Penn K."/>
            <person name="Prather K.L.J."/>
            <person name="Thompson J.R."/>
        </authorList>
    </citation>
    <scope>NUCLEOTIDE SEQUENCE [LARGE SCALE GENOMIC DNA]</scope>
    <source>
        <strain evidence="6 7">SR7</strain>
    </source>
</reference>
<dbReference type="EMBL" id="CP022674">
    <property type="protein sequence ID" value="AXI29334.1"/>
    <property type="molecule type" value="Genomic_DNA"/>
</dbReference>
<evidence type="ECO:0000256" key="3">
    <source>
        <dbReference type="ARBA" id="ARBA00023163"/>
    </source>
</evidence>
<dbReference type="SMART" id="SM00346">
    <property type="entry name" value="HTH_ICLR"/>
    <property type="match status" value="1"/>
</dbReference>
<protein>
    <recommendedName>
        <fullName evidence="8">IclR family transcriptional regulator</fullName>
    </recommendedName>
</protein>
<keyword evidence="1" id="KW-0805">Transcription regulation</keyword>
<dbReference type="Proteomes" id="UP000253834">
    <property type="component" value="Chromosome"/>
</dbReference>
<evidence type="ECO:0000313" key="6">
    <source>
        <dbReference type="EMBL" id="AXI29334.1"/>
    </source>
</evidence>
<keyword evidence="2" id="KW-0238">DNA-binding</keyword>
<dbReference type="GO" id="GO:0003677">
    <property type="term" value="F:DNA binding"/>
    <property type="evidence" value="ECO:0007669"/>
    <property type="project" value="UniProtKB-KW"/>
</dbReference>
<evidence type="ECO:0000259" key="4">
    <source>
        <dbReference type="PROSITE" id="PS51077"/>
    </source>
</evidence>
<dbReference type="PROSITE" id="PS51078">
    <property type="entry name" value="ICLR_ED"/>
    <property type="match status" value="1"/>
</dbReference>
<evidence type="ECO:0000256" key="1">
    <source>
        <dbReference type="ARBA" id="ARBA00023015"/>
    </source>
</evidence>
<name>A0AA86I306_PRIMG</name>
<dbReference type="InterPro" id="IPR014757">
    <property type="entry name" value="Tscrpt_reg_IclR_C"/>
</dbReference>
<evidence type="ECO:0000256" key="2">
    <source>
        <dbReference type="ARBA" id="ARBA00023125"/>
    </source>
</evidence>
<evidence type="ECO:0000313" key="7">
    <source>
        <dbReference type="Proteomes" id="UP000253834"/>
    </source>
</evidence>
<dbReference type="InterPro" id="IPR036390">
    <property type="entry name" value="WH_DNA-bd_sf"/>
</dbReference>
<dbReference type="InterPro" id="IPR005471">
    <property type="entry name" value="Tscrpt_reg_IclR_N"/>
</dbReference>
<evidence type="ECO:0000259" key="5">
    <source>
        <dbReference type="PROSITE" id="PS51078"/>
    </source>
</evidence>
<dbReference type="Pfam" id="PF01614">
    <property type="entry name" value="IclR_C"/>
    <property type="match status" value="1"/>
</dbReference>
<dbReference type="InterPro" id="IPR050707">
    <property type="entry name" value="HTH_MetabolicPath_Reg"/>
</dbReference>
<evidence type="ECO:0008006" key="8">
    <source>
        <dbReference type="Google" id="ProtNLM"/>
    </source>
</evidence>
<dbReference type="PANTHER" id="PTHR30136:SF24">
    <property type="entry name" value="HTH-TYPE TRANSCRIPTIONAL REPRESSOR ALLR"/>
    <property type="match status" value="1"/>
</dbReference>
<dbReference type="PROSITE" id="PS51077">
    <property type="entry name" value="HTH_ICLR"/>
    <property type="match status" value="1"/>
</dbReference>
<feature type="domain" description="HTH iclR-type" evidence="4">
    <location>
        <begin position="7"/>
        <end position="69"/>
    </location>
</feature>
<dbReference type="SUPFAM" id="SSF55781">
    <property type="entry name" value="GAF domain-like"/>
    <property type="match status" value="1"/>
</dbReference>
<proteinExistence type="predicted"/>
<dbReference type="InterPro" id="IPR036388">
    <property type="entry name" value="WH-like_DNA-bd_sf"/>
</dbReference>
<dbReference type="InterPro" id="IPR029016">
    <property type="entry name" value="GAF-like_dom_sf"/>
</dbReference>
<accession>A0AA86I306</accession>
<organism evidence="6 7">
    <name type="scientific">Priestia megaterium</name>
    <name type="common">Bacillus megaterium</name>
    <dbReference type="NCBI Taxonomy" id="1404"/>
    <lineage>
        <taxon>Bacteria</taxon>
        <taxon>Bacillati</taxon>
        <taxon>Bacillota</taxon>
        <taxon>Bacilli</taxon>
        <taxon>Bacillales</taxon>
        <taxon>Bacillaceae</taxon>
        <taxon>Priestia</taxon>
    </lineage>
</organism>